<dbReference type="AlphaFoldDB" id="A0A2Z4MCH2"/>
<reference evidence="10 11" key="1">
    <citation type="journal article" date="2015" name="Genome Announc.">
        <title>Draft Genome Sequence of Brevibacillus brevis DZQ7, a Plant Growth-Promoting Rhizobacterium with Broad-Spectrum Antimicrobial Activity.</title>
        <authorList>
            <person name="Hou Q."/>
            <person name="Wang C."/>
            <person name="Hou X."/>
            <person name="Xia Z."/>
            <person name="Ye J."/>
            <person name="Liu K."/>
            <person name="Liu H."/>
            <person name="Wang J."/>
            <person name="Guo H."/>
            <person name="Yu X."/>
            <person name="Yang Y."/>
            <person name="Du B."/>
            <person name="Ding Y."/>
        </authorList>
    </citation>
    <scope>NUCLEOTIDE SEQUENCE [LARGE SCALE GENOMIC DNA]</scope>
    <source>
        <strain evidence="10 11">DZQ7</strain>
    </source>
</reference>
<dbReference type="Gene3D" id="6.10.340.10">
    <property type="match status" value="1"/>
</dbReference>
<evidence type="ECO:0000313" key="10">
    <source>
        <dbReference type="EMBL" id="AWX54170.1"/>
    </source>
</evidence>
<organism evidence="10 11">
    <name type="scientific">Brevibacillus brevis</name>
    <name type="common">Bacillus brevis</name>
    <dbReference type="NCBI Taxonomy" id="1393"/>
    <lineage>
        <taxon>Bacteria</taxon>
        <taxon>Bacillati</taxon>
        <taxon>Bacillota</taxon>
        <taxon>Bacilli</taxon>
        <taxon>Bacillales</taxon>
        <taxon>Paenibacillaceae</taxon>
        <taxon>Brevibacillus</taxon>
    </lineage>
</organism>
<dbReference type="GO" id="GO:0005886">
    <property type="term" value="C:plasma membrane"/>
    <property type="evidence" value="ECO:0007669"/>
    <property type="project" value="UniProtKB-SubCell"/>
</dbReference>
<evidence type="ECO:0000313" key="11">
    <source>
        <dbReference type="Proteomes" id="UP000036061"/>
    </source>
</evidence>
<keyword evidence="2" id="KW-1003">Cell membrane</keyword>
<dbReference type="SMART" id="SM00304">
    <property type="entry name" value="HAMP"/>
    <property type="match status" value="2"/>
</dbReference>
<keyword evidence="3 7" id="KW-0472">Membrane</keyword>
<dbReference type="GO" id="GO:0006935">
    <property type="term" value="P:chemotaxis"/>
    <property type="evidence" value="ECO:0007669"/>
    <property type="project" value="InterPro"/>
</dbReference>
<dbReference type="Gene3D" id="1.10.287.950">
    <property type="entry name" value="Methyl-accepting chemotaxis protein"/>
    <property type="match status" value="1"/>
</dbReference>
<dbReference type="PANTHER" id="PTHR32089">
    <property type="entry name" value="METHYL-ACCEPTING CHEMOTAXIS PROTEIN MCPB"/>
    <property type="match status" value="1"/>
</dbReference>
<keyword evidence="4 6" id="KW-0807">Transducer</keyword>
<evidence type="ECO:0000256" key="1">
    <source>
        <dbReference type="ARBA" id="ARBA00004236"/>
    </source>
</evidence>
<evidence type="ECO:0000256" key="5">
    <source>
        <dbReference type="ARBA" id="ARBA00029447"/>
    </source>
</evidence>
<dbReference type="Pfam" id="PF00672">
    <property type="entry name" value="HAMP"/>
    <property type="match status" value="1"/>
</dbReference>
<protein>
    <submittedName>
        <fullName evidence="10">HAMP domain-containing protein</fullName>
    </submittedName>
</protein>
<evidence type="ECO:0000256" key="2">
    <source>
        <dbReference type="ARBA" id="ARBA00022475"/>
    </source>
</evidence>
<keyword evidence="7" id="KW-1133">Transmembrane helix</keyword>
<dbReference type="PROSITE" id="PS50885">
    <property type="entry name" value="HAMP"/>
    <property type="match status" value="1"/>
</dbReference>
<evidence type="ECO:0000259" key="9">
    <source>
        <dbReference type="PROSITE" id="PS50885"/>
    </source>
</evidence>
<feature type="transmembrane region" description="Helical" evidence="7">
    <location>
        <begin position="188"/>
        <end position="208"/>
    </location>
</feature>
<dbReference type="GO" id="GO:0004888">
    <property type="term" value="F:transmembrane signaling receptor activity"/>
    <property type="evidence" value="ECO:0007669"/>
    <property type="project" value="InterPro"/>
</dbReference>
<dbReference type="GO" id="GO:0007165">
    <property type="term" value="P:signal transduction"/>
    <property type="evidence" value="ECO:0007669"/>
    <property type="project" value="UniProtKB-KW"/>
</dbReference>
<gene>
    <name evidence="10" type="ORF">AB432_003560</name>
</gene>
<dbReference type="InterPro" id="IPR003660">
    <property type="entry name" value="HAMP_dom"/>
</dbReference>
<evidence type="ECO:0000256" key="4">
    <source>
        <dbReference type="ARBA" id="ARBA00023224"/>
    </source>
</evidence>
<evidence type="ECO:0000259" key="8">
    <source>
        <dbReference type="PROSITE" id="PS50111"/>
    </source>
</evidence>
<name>A0A2Z4MCH2_BREBE</name>
<dbReference type="Pfam" id="PF00015">
    <property type="entry name" value="MCPsignal"/>
    <property type="match status" value="1"/>
</dbReference>
<dbReference type="InterPro" id="IPR004090">
    <property type="entry name" value="Chemotax_Me-accpt_rcpt"/>
</dbReference>
<dbReference type="RefSeq" id="WP_048031065.1">
    <property type="nucleotide sequence ID" value="NZ_CP030117.1"/>
</dbReference>
<comment type="similarity">
    <text evidence="5">Belongs to the methyl-accepting chemotaxis (MCP) protein family.</text>
</comment>
<keyword evidence="7" id="KW-0812">Transmembrane</keyword>
<feature type="transmembrane region" description="Helical" evidence="7">
    <location>
        <begin position="25"/>
        <end position="45"/>
    </location>
</feature>
<dbReference type="InterPro" id="IPR004089">
    <property type="entry name" value="MCPsignal_dom"/>
</dbReference>
<dbReference type="PROSITE" id="PS50111">
    <property type="entry name" value="CHEMOTAXIS_TRANSDUC_2"/>
    <property type="match status" value="1"/>
</dbReference>
<dbReference type="PANTHER" id="PTHR32089:SF112">
    <property type="entry name" value="LYSOZYME-LIKE PROTEIN-RELATED"/>
    <property type="match status" value="1"/>
</dbReference>
<dbReference type="SUPFAM" id="SSF58104">
    <property type="entry name" value="Methyl-accepting chemotaxis protein (MCP) signaling domain"/>
    <property type="match status" value="1"/>
</dbReference>
<proteinExistence type="inferred from homology"/>
<accession>A0A2Z4MCH2</accession>
<evidence type="ECO:0000256" key="7">
    <source>
        <dbReference type="SAM" id="Phobius"/>
    </source>
</evidence>
<dbReference type="SMART" id="SM00283">
    <property type="entry name" value="MA"/>
    <property type="match status" value="1"/>
</dbReference>
<comment type="subcellular location">
    <subcellularLocation>
        <location evidence="1">Cell membrane</location>
    </subcellularLocation>
</comment>
<dbReference type="Proteomes" id="UP000036061">
    <property type="component" value="Chromosome"/>
</dbReference>
<dbReference type="PRINTS" id="PR00260">
    <property type="entry name" value="CHEMTRNSDUCR"/>
</dbReference>
<dbReference type="EMBL" id="CP030117">
    <property type="protein sequence ID" value="AWX54170.1"/>
    <property type="molecule type" value="Genomic_DNA"/>
</dbReference>
<evidence type="ECO:0000256" key="3">
    <source>
        <dbReference type="ARBA" id="ARBA00023136"/>
    </source>
</evidence>
<feature type="domain" description="HAMP" evidence="9">
    <location>
        <begin position="209"/>
        <end position="262"/>
    </location>
</feature>
<dbReference type="CDD" id="cd06225">
    <property type="entry name" value="HAMP"/>
    <property type="match status" value="1"/>
</dbReference>
<sequence>MHAIFRHLLTPLSRLHRQVRLRTKLTIPLLCILLISSGMIGWTFYTQAKKAMISQMESRLDSETDKTTEKISLLKFTFASDDQAYQKRLQYELQQQESNLSQEGLILQQYLVKHGAFHPIEKVTKGAIEIPQDIAIRMEAERFGVIHVPVDGHIHTLAFTHSPEENYIYVIDVLQESYLGPLHEITKIIVVTILASLVFSLLLCLLVVKGITAPFQTLIMAMQQVSSGDLTHRSLLQNEGPEIRGISNSFNHMIEQMCEIIAEIQLMIEELNKGGIAIRQTADEAGDRSSMLSLRLDTVNQGVEQTAAATDGASASFQHIKQSMDGLFARIFSVIEAGKKMQTVTHNGQDRIDDLNTMINRFSHTYAQVDTRMTELRRQSESIGDVVHLIQNVAKQTKLLALNASIEAARAGEYGRGFAVVASEVAKLANESENATLEITRLMDAVQEQTYAISSETSQASEQLQQSLQKLSDAASAFLELRQAVDQTTGELHIANEGLSDITEGLHTVDMALDAFVAISQETKSSTEEMLVASREQLTSIEKSRQLATELLSLSERLQEISDRFRVA</sequence>
<evidence type="ECO:0000256" key="6">
    <source>
        <dbReference type="PROSITE-ProRule" id="PRU00284"/>
    </source>
</evidence>
<feature type="domain" description="Methyl-accepting transducer" evidence="8">
    <location>
        <begin position="281"/>
        <end position="531"/>
    </location>
</feature>